<dbReference type="SUPFAM" id="SSF103647">
    <property type="entry name" value="TSP type-3 repeat"/>
    <property type="match status" value="1"/>
</dbReference>
<name>W7UIJ7_RUMFL</name>
<dbReference type="InterPro" id="IPR053180">
    <property type="entry name" value="Ca-binding_acidic-repeat"/>
</dbReference>
<reference evidence="6 7" key="1">
    <citation type="journal article" date="2014" name="PLoS ONE">
        <title>Rumen cellulosomics: divergent fiber-degrading strategies revealed by comparative genome-wide analysis of six ruminococcal strains.</title>
        <authorList>
            <person name="Dassa B."/>
            <person name="Borovok I."/>
            <person name="Ruimy-Israeli V."/>
            <person name="Lamed R."/>
            <person name="Flint H.J."/>
            <person name="Duncan S.H."/>
            <person name="Henrissat B."/>
            <person name="Coutinho P."/>
            <person name="Morrison M."/>
            <person name="Mosoni P."/>
            <person name="Yeoman C.J."/>
            <person name="White B.A."/>
            <person name="Bayer E.A."/>
        </authorList>
    </citation>
    <scope>NUCLEOTIDE SEQUENCE [LARGE SCALE GENOMIC DNA]</scope>
    <source>
        <strain evidence="6 7">007c</strain>
    </source>
</reference>
<dbReference type="PATRIC" id="fig|1341157.4.peg.193"/>
<evidence type="ECO:0000256" key="2">
    <source>
        <dbReference type="ARBA" id="ARBA00022525"/>
    </source>
</evidence>
<dbReference type="eggNOG" id="COG2304">
    <property type="taxonomic scope" value="Bacteria"/>
</dbReference>
<feature type="chain" id="PRO_5004905038" description="Ig-like domain-containing protein" evidence="5">
    <location>
        <begin position="27"/>
        <end position="1317"/>
    </location>
</feature>
<dbReference type="InterPro" id="IPR059100">
    <property type="entry name" value="TSP3_bac"/>
</dbReference>
<dbReference type="RefSeq" id="WP_037296490.1">
    <property type="nucleotide sequence ID" value="NZ_ATAX01000006.1"/>
</dbReference>
<dbReference type="Proteomes" id="UP000019365">
    <property type="component" value="Unassembled WGS sequence"/>
</dbReference>
<dbReference type="OrthoDB" id="1816079at2"/>
<comment type="caution">
    <text evidence="6">The sequence shown here is derived from an EMBL/GenBank/DDBJ whole genome shotgun (WGS) entry which is preliminary data.</text>
</comment>
<evidence type="ECO:0000256" key="3">
    <source>
        <dbReference type="ARBA" id="ARBA00022729"/>
    </source>
</evidence>
<protein>
    <recommendedName>
        <fullName evidence="8">Ig-like domain-containing protein</fullName>
    </recommendedName>
</protein>
<keyword evidence="4" id="KW-0106">Calcium</keyword>
<dbReference type="Pfam" id="PF18884">
    <property type="entry name" value="TSP3_bac"/>
    <property type="match status" value="3"/>
</dbReference>
<dbReference type="GO" id="GO:0005509">
    <property type="term" value="F:calcium ion binding"/>
    <property type="evidence" value="ECO:0007669"/>
    <property type="project" value="InterPro"/>
</dbReference>
<evidence type="ECO:0000313" key="6">
    <source>
        <dbReference type="EMBL" id="EWM55086.1"/>
    </source>
</evidence>
<evidence type="ECO:0000256" key="1">
    <source>
        <dbReference type="ARBA" id="ARBA00004613"/>
    </source>
</evidence>
<evidence type="ECO:0000256" key="4">
    <source>
        <dbReference type="ARBA" id="ARBA00022837"/>
    </source>
</evidence>
<feature type="signal peptide" evidence="5">
    <location>
        <begin position="1"/>
        <end position="26"/>
    </location>
</feature>
<keyword evidence="2" id="KW-0964">Secreted</keyword>
<comment type="subcellular location">
    <subcellularLocation>
        <location evidence="1">Secreted</location>
    </subcellularLocation>
</comment>
<evidence type="ECO:0000313" key="7">
    <source>
        <dbReference type="Proteomes" id="UP000019365"/>
    </source>
</evidence>
<dbReference type="PANTHER" id="PTHR37467:SF1">
    <property type="entry name" value="EXPORTED CALCIUM-BINDING GLYCOPROTEIN"/>
    <property type="match status" value="1"/>
</dbReference>
<accession>W7UIJ7</accession>
<gene>
    <name evidence="6" type="ORF">RF007C_05285</name>
</gene>
<dbReference type="PANTHER" id="PTHR37467">
    <property type="entry name" value="EXPORTED CALCIUM-BINDING GLYCOPROTEIN-RELATED"/>
    <property type="match status" value="1"/>
</dbReference>
<keyword evidence="3 5" id="KW-0732">Signal</keyword>
<keyword evidence="7" id="KW-1185">Reference proteome</keyword>
<proteinExistence type="predicted"/>
<sequence>MFKKFLSTILSAVTAASFIPQIPANAEETAPYPYTLFAGSDEEGAITINSNNICINGSIATNGTISTTAQNFNVNGERKENLQEEKKLFFNKINDRYFNSHVDTYFEDYFLEDTNININIPIEAEGNIGLTGNINITSGIKALNDVSLSGNVENSQDSVICAETGDIIINTDNVNLNGLVYAPYGCVNITAQNLNINSVIIIADTITITCPNLNANYNAQMAEFLGNESEAINNDDIEIVAYGEYDEEAEIFSVYWNTTVPDGSFDIQASDDGESYTSIGTVTNADSFECTFTESFEKKYIKVIETTNNGTICESVPFVVISTENGYDTEVLDSDEDGLPDIYELKIGTDLYDQDTDDDGLTDYQEYVYTQTDPLVYDSVTEGISDADIDTDEDGLSNIDEFTRGTYPWTFDTDLDGLSDYDEIYVYGTDPLIADSDDDGIDDGSEIKLGFDPNDLVTNGVPDGEYAVQQSISADNSILSSINTAESPYVLSIDIKTNGDAEEELTVDESGYSAAIENDAMIGASVNIDITDTCNPEEIVLQYDIKEAYIDNTLDKFSSLGEFQGIKRLNVFRFDEEERMLLPVETEFDVENNKLYAAVNETGTYCLMDMEIWLDNLDVEMPAANNVPAPKPAPNSLNKQINLVFMLQANYNQLSNETEEEYSQRFEFQKNIIRKMSRVVFSKLKGVDVKIYIIAYDNLERDCCVTAPNNNKYFSDYKSISDALDEVNYKKNTSPANREIAFMCAEENTPVNTNSNTFIYNLINGESEYNTIHDIPSNTYINGYHIPAGSYADGYYLERITAYGNIYSQLYYDLNDFPESVLSAAIIHPSRGGLSIPFDMTSDDNFGYIKNHFFTNAQQRLGMVISDKLDIIVPTKWKKITLISDLTPNGATNSDKDSLTDWEEVDTSKITINSYGMVELPVFRLADIIGHLTRFNTNGEYNFLLNDPTPRYYLPIHSDPTDEDTDDDGLNDDVDREPLKYFLYELLNKLELMEKYIDDYFEFQYGKDLTLRNLNLIQVADVPRSTISINIIRNLYYGSEKRIGEELSLIDHFENYKQTVKWLTTDGTAFPFITRYINKKDPSIINYFKKYRKERLVDNQGNGIDLLHLLATLGAERHDGIIDANLAGWAGDLQSFIFNFKLETYPKEYDYNNQTQSEKYTEIAYQMLNGDIIVPKCKFTDEDLLADVDAENISEIYNENSSLSSVLKDYYTNRYVSRFDYFINLYNGKEEFDKLVGKYTKGNNPITHLILHNFASEAAKDQSIKDRYEASYITSIQGIPVYSLPNPAEVTDAESIALRDGFCKWIDLKLNEERNVS</sequence>
<evidence type="ECO:0008006" key="8">
    <source>
        <dbReference type="Google" id="ProtNLM"/>
    </source>
</evidence>
<dbReference type="EMBL" id="ATAX01000006">
    <property type="protein sequence ID" value="EWM55086.1"/>
    <property type="molecule type" value="Genomic_DNA"/>
</dbReference>
<evidence type="ECO:0000256" key="5">
    <source>
        <dbReference type="SAM" id="SignalP"/>
    </source>
</evidence>
<dbReference type="InterPro" id="IPR028974">
    <property type="entry name" value="TSP_type-3_rpt"/>
</dbReference>
<organism evidence="6 7">
    <name type="scientific">Ruminococcus flavefaciens 007c</name>
    <dbReference type="NCBI Taxonomy" id="1341157"/>
    <lineage>
        <taxon>Bacteria</taxon>
        <taxon>Bacillati</taxon>
        <taxon>Bacillota</taxon>
        <taxon>Clostridia</taxon>
        <taxon>Eubacteriales</taxon>
        <taxon>Oscillospiraceae</taxon>
        <taxon>Ruminococcus</taxon>
    </lineage>
</organism>